<reference evidence="3" key="1">
    <citation type="journal article" date="2019" name="Int. J. Syst. Evol. Microbiol.">
        <title>The Global Catalogue of Microorganisms (GCM) 10K type strain sequencing project: providing services to taxonomists for standard genome sequencing and annotation.</title>
        <authorList>
            <consortium name="The Broad Institute Genomics Platform"/>
            <consortium name="The Broad Institute Genome Sequencing Center for Infectious Disease"/>
            <person name="Wu L."/>
            <person name="Ma J."/>
        </authorList>
    </citation>
    <scope>NUCLEOTIDE SEQUENCE [LARGE SCALE GENOMIC DNA]</scope>
    <source>
        <strain evidence="3">JCM 11813</strain>
    </source>
</reference>
<dbReference type="Proteomes" id="UP001499979">
    <property type="component" value="Unassembled WGS sequence"/>
</dbReference>
<sequence>MTARNRSRTFLVGAAVAALLAPLAIVAAFASPASAAPGKPHEVYIYKVEKHVTMSGEFPDQYLHDHVFCDPGDIALDGMWRVDHVDQAQPPEFVGDERDVVFTASYGDTADQSKWHFRAHNYADGDAQIKLFATCIRGSVEQAYGHTHGIVVRNLPVDSTNTALPVDTDPAFGANEWDFNGSCNSTELAVAPGFNFSGDDFRVREYRSWLSPDYLSWHWAFLVQDPGADVSLYLKCLQIKTATTNGHAHNLFWSWRPDGFNGFHGNLTSGNREYRLNCDDNPGGASYQDYKAAVGAFWLTNPWHTWFMGMDPRPKQRAFRFWWDGSGSSDYYLAALCIRARTGKQVAP</sequence>
<feature type="signal peptide" evidence="1">
    <location>
        <begin position="1"/>
        <end position="35"/>
    </location>
</feature>
<feature type="chain" id="PRO_5047318650" evidence="1">
    <location>
        <begin position="36"/>
        <end position="348"/>
    </location>
</feature>
<protein>
    <submittedName>
        <fullName evidence="2">Uncharacterized protein</fullName>
    </submittedName>
</protein>
<organism evidence="2 3">
    <name type="scientific">Nocardioides aquiterrae</name>
    <dbReference type="NCBI Taxonomy" id="203799"/>
    <lineage>
        <taxon>Bacteria</taxon>
        <taxon>Bacillati</taxon>
        <taxon>Actinomycetota</taxon>
        <taxon>Actinomycetes</taxon>
        <taxon>Propionibacteriales</taxon>
        <taxon>Nocardioidaceae</taxon>
        <taxon>Nocardioides</taxon>
    </lineage>
</organism>
<dbReference type="InterPro" id="IPR006311">
    <property type="entry name" value="TAT_signal"/>
</dbReference>
<dbReference type="RefSeq" id="WP_343909958.1">
    <property type="nucleotide sequence ID" value="NZ_BAAAJE010000026.1"/>
</dbReference>
<evidence type="ECO:0000313" key="2">
    <source>
        <dbReference type="EMBL" id="GAA1159776.1"/>
    </source>
</evidence>
<keyword evidence="1" id="KW-0732">Signal</keyword>
<name>A0ABP4F7Z5_9ACTN</name>
<comment type="caution">
    <text evidence="2">The sequence shown here is derived from an EMBL/GenBank/DDBJ whole genome shotgun (WGS) entry which is preliminary data.</text>
</comment>
<evidence type="ECO:0000256" key="1">
    <source>
        <dbReference type="SAM" id="SignalP"/>
    </source>
</evidence>
<keyword evidence="3" id="KW-1185">Reference proteome</keyword>
<proteinExistence type="predicted"/>
<accession>A0ABP4F7Z5</accession>
<gene>
    <name evidence="2" type="ORF">GCM10009606_42360</name>
</gene>
<dbReference type="PROSITE" id="PS51318">
    <property type="entry name" value="TAT"/>
    <property type="match status" value="1"/>
</dbReference>
<dbReference type="EMBL" id="BAAAJE010000026">
    <property type="protein sequence ID" value="GAA1159776.1"/>
    <property type="molecule type" value="Genomic_DNA"/>
</dbReference>
<evidence type="ECO:0000313" key="3">
    <source>
        <dbReference type="Proteomes" id="UP001499979"/>
    </source>
</evidence>